<dbReference type="Proteomes" id="UP001459277">
    <property type="component" value="Unassembled WGS sequence"/>
</dbReference>
<keyword evidence="3" id="KW-1185">Reference proteome</keyword>
<dbReference type="GO" id="GO:0004523">
    <property type="term" value="F:RNA-DNA hybrid ribonuclease activity"/>
    <property type="evidence" value="ECO:0007669"/>
    <property type="project" value="InterPro"/>
</dbReference>
<dbReference type="PANTHER" id="PTHR47723">
    <property type="entry name" value="OS05G0353850 PROTEIN"/>
    <property type="match status" value="1"/>
</dbReference>
<dbReference type="SUPFAM" id="SSF53098">
    <property type="entry name" value="Ribonuclease H-like"/>
    <property type="match status" value="1"/>
</dbReference>
<evidence type="ECO:0000313" key="2">
    <source>
        <dbReference type="EMBL" id="KAK9990593.1"/>
    </source>
</evidence>
<feature type="domain" description="RNase H type-1" evidence="1">
    <location>
        <begin position="19"/>
        <end position="139"/>
    </location>
</feature>
<dbReference type="EMBL" id="JAZDWU010000009">
    <property type="protein sequence ID" value="KAK9990593.1"/>
    <property type="molecule type" value="Genomic_DNA"/>
</dbReference>
<dbReference type="Pfam" id="PF13456">
    <property type="entry name" value="RVT_3"/>
    <property type="match status" value="1"/>
</dbReference>
<accession>A0AAW2BY55</accession>
<evidence type="ECO:0000313" key="3">
    <source>
        <dbReference type="Proteomes" id="UP001459277"/>
    </source>
</evidence>
<dbReference type="PANTHER" id="PTHR47723:SF19">
    <property type="entry name" value="POLYNUCLEOTIDYL TRANSFERASE, RIBONUCLEASE H-LIKE SUPERFAMILY PROTEIN"/>
    <property type="match status" value="1"/>
</dbReference>
<evidence type="ECO:0000259" key="1">
    <source>
        <dbReference type="Pfam" id="PF13456"/>
    </source>
</evidence>
<sequence>MVIKQIKWEKPNTGWVKLNTDGSADVASGTAGGGGLIRDDRGNWIMGFTRKIGKANCFLAEMWALRDGLLLCNELNLNAVMVELDAKALVDALKNPLIANTIVSPLFDDYKRLATQIPFLSIKHIYREANRCADRLANLGRCQSLDFISYSCPPVDLMPLVMADCQERVVNRLCPELLLSLLQTFNALRQLASSGCLIRHIQNKLKACSFSAATAVSTDCLIAADLSRVAVDAVVGHVNLFYICIIRVCAILAKKLKDLQEFLKLPQMVLTSRQIKIHGGPLSDHFKNWEDNKTLKATAYESFLHAESFGCNTTMEF</sequence>
<reference evidence="2 3" key="1">
    <citation type="submission" date="2024-01" db="EMBL/GenBank/DDBJ databases">
        <title>A telomere-to-telomere, gap-free genome of sweet tea (Lithocarpus litseifolius).</title>
        <authorList>
            <person name="Zhou J."/>
        </authorList>
    </citation>
    <scope>NUCLEOTIDE SEQUENCE [LARGE SCALE GENOMIC DNA]</scope>
    <source>
        <strain evidence="2">Zhou-2022a</strain>
        <tissue evidence="2">Leaf</tissue>
    </source>
</reference>
<dbReference type="Gene3D" id="3.30.420.10">
    <property type="entry name" value="Ribonuclease H-like superfamily/Ribonuclease H"/>
    <property type="match status" value="1"/>
</dbReference>
<proteinExistence type="predicted"/>
<dbReference type="CDD" id="cd06222">
    <property type="entry name" value="RNase_H_like"/>
    <property type="match status" value="1"/>
</dbReference>
<dbReference type="InterPro" id="IPR002156">
    <property type="entry name" value="RNaseH_domain"/>
</dbReference>
<dbReference type="InterPro" id="IPR036397">
    <property type="entry name" value="RNaseH_sf"/>
</dbReference>
<comment type="caution">
    <text evidence="2">The sequence shown here is derived from an EMBL/GenBank/DDBJ whole genome shotgun (WGS) entry which is preliminary data.</text>
</comment>
<gene>
    <name evidence="2" type="ORF">SO802_025578</name>
</gene>
<dbReference type="InterPro" id="IPR053151">
    <property type="entry name" value="RNase_H-like"/>
</dbReference>
<dbReference type="InterPro" id="IPR044730">
    <property type="entry name" value="RNase_H-like_dom_plant"/>
</dbReference>
<dbReference type="AlphaFoldDB" id="A0AAW2BY55"/>
<organism evidence="2 3">
    <name type="scientific">Lithocarpus litseifolius</name>
    <dbReference type="NCBI Taxonomy" id="425828"/>
    <lineage>
        <taxon>Eukaryota</taxon>
        <taxon>Viridiplantae</taxon>
        <taxon>Streptophyta</taxon>
        <taxon>Embryophyta</taxon>
        <taxon>Tracheophyta</taxon>
        <taxon>Spermatophyta</taxon>
        <taxon>Magnoliopsida</taxon>
        <taxon>eudicotyledons</taxon>
        <taxon>Gunneridae</taxon>
        <taxon>Pentapetalae</taxon>
        <taxon>rosids</taxon>
        <taxon>fabids</taxon>
        <taxon>Fagales</taxon>
        <taxon>Fagaceae</taxon>
        <taxon>Lithocarpus</taxon>
    </lineage>
</organism>
<protein>
    <recommendedName>
        <fullName evidence="1">RNase H type-1 domain-containing protein</fullName>
    </recommendedName>
</protein>
<name>A0AAW2BY55_9ROSI</name>
<dbReference type="GO" id="GO:0003676">
    <property type="term" value="F:nucleic acid binding"/>
    <property type="evidence" value="ECO:0007669"/>
    <property type="project" value="InterPro"/>
</dbReference>
<dbReference type="InterPro" id="IPR012337">
    <property type="entry name" value="RNaseH-like_sf"/>
</dbReference>